<dbReference type="GO" id="GO:0046854">
    <property type="term" value="P:phosphatidylinositol phosphate biosynthetic process"/>
    <property type="evidence" value="ECO:0007669"/>
    <property type="project" value="InterPro"/>
</dbReference>
<dbReference type="FunFam" id="3.30.70.60:FF:000001">
    <property type="entry name" value="Elongation factor 1-beta 1 like"/>
    <property type="match status" value="1"/>
</dbReference>
<evidence type="ECO:0000313" key="13">
    <source>
        <dbReference type="Proteomes" id="UP001140011"/>
    </source>
</evidence>
<evidence type="ECO:0000256" key="6">
    <source>
        <dbReference type="ARBA" id="ARBA00022768"/>
    </source>
</evidence>
<dbReference type="InterPro" id="IPR049160">
    <property type="entry name" value="PI4KB-PIK1_PIK"/>
</dbReference>
<evidence type="ECO:0000256" key="5">
    <source>
        <dbReference type="ARBA" id="ARBA00022679"/>
    </source>
</evidence>
<keyword evidence="6" id="KW-0251">Elongation factor</keyword>
<keyword evidence="8" id="KW-0648">Protein biosynthesis</keyword>
<dbReference type="InterPro" id="IPR000403">
    <property type="entry name" value="PI3/4_kinase_cat_dom"/>
</dbReference>
<feature type="compositionally biased region" description="Low complexity" evidence="9">
    <location>
        <begin position="790"/>
        <end position="800"/>
    </location>
</feature>
<dbReference type="InterPro" id="IPR011009">
    <property type="entry name" value="Kinase-like_dom_sf"/>
</dbReference>
<dbReference type="InterPro" id="IPR014717">
    <property type="entry name" value="Transl_elong_EF1B/ribsomal_bS6"/>
</dbReference>
<dbReference type="PANTHER" id="PTHR10048">
    <property type="entry name" value="PHOSPHATIDYLINOSITOL KINASE"/>
    <property type="match status" value="1"/>
</dbReference>
<reference evidence="12" key="1">
    <citation type="submission" date="2022-07" db="EMBL/GenBank/DDBJ databases">
        <title>Phylogenomic reconstructions and comparative analyses of Kickxellomycotina fungi.</title>
        <authorList>
            <person name="Reynolds N.K."/>
            <person name="Stajich J.E."/>
            <person name="Barry K."/>
            <person name="Grigoriev I.V."/>
            <person name="Crous P."/>
            <person name="Smith M.E."/>
        </authorList>
    </citation>
    <scope>NUCLEOTIDE SEQUENCE</scope>
    <source>
        <strain evidence="12">BCRC 34297</strain>
    </source>
</reference>
<dbReference type="InterPro" id="IPR036219">
    <property type="entry name" value="eEF-1beta-like_sf"/>
</dbReference>
<comment type="catalytic activity">
    <reaction evidence="1">
        <text>a 1,2-diacyl-sn-glycero-3-phospho-(1D-myo-inositol) + ATP = a 1,2-diacyl-sn-glycero-3-phospho-(1D-myo-inositol 4-phosphate) + ADP + H(+)</text>
        <dbReference type="Rhea" id="RHEA:19877"/>
        <dbReference type="ChEBI" id="CHEBI:15378"/>
        <dbReference type="ChEBI" id="CHEBI:30616"/>
        <dbReference type="ChEBI" id="CHEBI:57880"/>
        <dbReference type="ChEBI" id="CHEBI:58178"/>
        <dbReference type="ChEBI" id="CHEBI:456216"/>
        <dbReference type="EC" id="2.7.1.67"/>
    </reaction>
</comment>
<dbReference type="InterPro" id="IPR016024">
    <property type="entry name" value="ARM-type_fold"/>
</dbReference>
<dbReference type="PROSITE" id="PS00916">
    <property type="entry name" value="PI3_4_KINASE_2"/>
    <property type="match status" value="1"/>
</dbReference>
<dbReference type="EC" id="2.7.1.67" evidence="4"/>
<dbReference type="Pfam" id="PF00736">
    <property type="entry name" value="EF1_GNE"/>
    <property type="match status" value="1"/>
</dbReference>
<dbReference type="InterPro" id="IPR042236">
    <property type="entry name" value="PI3K_accessory_sf"/>
</dbReference>
<evidence type="ECO:0000256" key="8">
    <source>
        <dbReference type="ARBA" id="ARBA00022917"/>
    </source>
</evidence>
<dbReference type="InterPro" id="IPR001263">
    <property type="entry name" value="PI3K_accessory_dom"/>
</dbReference>
<proteinExistence type="inferred from homology"/>
<gene>
    <name evidence="12" type="primary">PIK1</name>
    <name evidence="12" type="ORF">GGI19_001598</name>
</gene>
<dbReference type="SUPFAM" id="SSF48371">
    <property type="entry name" value="ARM repeat"/>
    <property type="match status" value="1"/>
</dbReference>
<dbReference type="GO" id="GO:0003746">
    <property type="term" value="F:translation elongation factor activity"/>
    <property type="evidence" value="ECO:0007669"/>
    <property type="project" value="UniProtKB-KW"/>
</dbReference>
<dbReference type="PROSITE" id="PS00915">
    <property type="entry name" value="PI3_4_KINASE_1"/>
    <property type="match status" value="1"/>
</dbReference>
<accession>A0A9W8GYN2</accession>
<evidence type="ECO:0000256" key="3">
    <source>
        <dbReference type="ARBA" id="ARBA00007411"/>
    </source>
</evidence>
<dbReference type="InterPro" id="IPR057754">
    <property type="entry name" value="PI4-kinase_beta/PIK1_cat"/>
</dbReference>
<feature type="compositionally biased region" description="Polar residues" evidence="9">
    <location>
        <begin position="1"/>
        <end position="13"/>
    </location>
</feature>
<name>A0A9W8GYN2_9FUNG</name>
<feature type="compositionally biased region" description="Low complexity" evidence="9">
    <location>
        <begin position="277"/>
        <end position="286"/>
    </location>
</feature>
<feature type="region of interest" description="Disordered" evidence="9">
    <location>
        <begin position="941"/>
        <end position="963"/>
    </location>
</feature>
<comment type="similarity">
    <text evidence="2">Belongs to the PI3/PI4-kinase family. Type III PI4K subfamily.</text>
</comment>
<dbReference type="SUPFAM" id="SSF56112">
    <property type="entry name" value="Protein kinase-like (PK-like)"/>
    <property type="match status" value="1"/>
</dbReference>
<evidence type="ECO:0000256" key="7">
    <source>
        <dbReference type="ARBA" id="ARBA00022777"/>
    </source>
</evidence>
<dbReference type="Pfam" id="PF21245">
    <property type="entry name" value="PI4KB-PIK1_PIK"/>
    <property type="match status" value="1"/>
</dbReference>
<evidence type="ECO:0000256" key="2">
    <source>
        <dbReference type="ARBA" id="ARBA00006209"/>
    </source>
</evidence>
<feature type="region of interest" description="Disordered" evidence="9">
    <location>
        <begin position="277"/>
        <end position="425"/>
    </location>
</feature>
<dbReference type="GO" id="GO:0048015">
    <property type="term" value="P:phosphatidylinositol-mediated signaling"/>
    <property type="evidence" value="ECO:0007669"/>
    <property type="project" value="TreeGrafter"/>
</dbReference>
<evidence type="ECO:0000313" key="12">
    <source>
        <dbReference type="EMBL" id="KAJ2755492.1"/>
    </source>
</evidence>
<keyword evidence="13" id="KW-1185">Reference proteome</keyword>
<dbReference type="Gene3D" id="1.25.40.70">
    <property type="entry name" value="Phosphatidylinositol 3-kinase, accessory domain (PIK)"/>
    <property type="match status" value="1"/>
</dbReference>
<keyword evidence="5 12" id="KW-0808">Transferase</keyword>
<evidence type="ECO:0000259" key="11">
    <source>
        <dbReference type="PROSITE" id="PS51545"/>
    </source>
</evidence>
<evidence type="ECO:0000256" key="4">
    <source>
        <dbReference type="ARBA" id="ARBA00012169"/>
    </source>
</evidence>
<dbReference type="SMART" id="SM00146">
    <property type="entry name" value="PI3Kc"/>
    <property type="match status" value="1"/>
</dbReference>
<feature type="compositionally biased region" description="Polar residues" evidence="9">
    <location>
        <begin position="356"/>
        <end position="374"/>
    </location>
</feature>
<dbReference type="InterPro" id="IPR036940">
    <property type="entry name" value="PI3/4_kinase_cat_sf"/>
</dbReference>
<feature type="domain" description="PI3K/PI4K catalytic" evidence="10">
    <location>
        <begin position="970"/>
        <end position="1256"/>
    </location>
</feature>
<dbReference type="GO" id="GO:0016020">
    <property type="term" value="C:membrane"/>
    <property type="evidence" value="ECO:0007669"/>
    <property type="project" value="TreeGrafter"/>
</dbReference>
<evidence type="ECO:0000256" key="1">
    <source>
        <dbReference type="ARBA" id="ARBA00001686"/>
    </source>
</evidence>
<dbReference type="InterPro" id="IPR014038">
    <property type="entry name" value="EF1B_bsu/dsu_GNE"/>
</dbReference>
<feature type="compositionally biased region" description="Polar residues" evidence="9">
    <location>
        <begin position="391"/>
        <end position="404"/>
    </location>
</feature>
<organism evidence="12 13">
    <name type="scientific">Coemansia pectinata</name>
    <dbReference type="NCBI Taxonomy" id="1052879"/>
    <lineage>
        <taxon>Eukaryota</taxon>
        <taxon>Fungi</taxon>
        <taxon>Fungi incertae sedis</taxon>
        <taxon>Zoopagomycota</taxon>
        <taxon>Kickxellomycotina</taxon>
        <taxon>Kickxellomycetes</taxon>
        <taxon>Kickxellales</taxon>
        <taxon>Kickxellaceae</taxon>
        <taxon>Coemansia</taxon>
    </lineage>
</organism>
<feature type="domain" description="PIK helical" evidence="11">
    <location>
        <begin position="1"/>
        <end position="151"/>
    </location>
</feature>
<dbReference type="FunFam" id="1.10.1070.11:FF:000016">
    <property type="entry name" value="PIK1p Phosphatidylinositol 4-kinase"/>
    <property type="match status" value="1"/>
</dbReference>
<dbReference type="InterPro" id="IPR018936">
    <property type="entry name" value="PI3/4_kinase_CS"/>
</dbReference>
<sequence length="1403" mass="154670">MTQKPDSLPQDGSDSLAAESTRANKPDTYGDMTTNSSLLLRLFTSQFFDSWLAVSYLFRYPHIPGVQHYLCNELRKFPLDEVEFFLPQLVHLLITRPNESTAIESLLLDMSLQSSHVAMILYWYLQAYLSDLAPNPRTVPFKHCQRMFNQVQELLFTDIAPELIIDTAEPTQHAYLHAMENVKSAIAPPGRLSSLASRFRTMLRLAPQVRENSQSAFVGISAALASFGAPSLAPTMGWLALAQGQCVKLSERAGEEPELPQQYKSLASKSRPSISASLARSASVARSRVEKRATHAKKLSRDLSRPRAPGSAVHSTFSADAIPESPAGAAGFEHGDRMSSSQPDTPSVHGVENMQAAGTMTRASSSGNLVSETSEALDLESGQAAEPISAASDNSASSLESFSPLQRAASSGRPRTPSGRTSIDSCRTVAVMETLERPRSMLASTGMAIDAAAAAKDSTAAISRKSYLSKAAKQFQRNAKVLDRRMSRPIDIAKVSTDSSHQTASITDHAVGDSDIHGSCEDRAATMRAALDDMAVFMERERLKLERRTGYFSAEIKFMTTLMDISQRVCAVSRLGRQQFLKAELTLLNHNLDKSTCIPLWCPDSNGLCHHRIVRIPTEDTVVLNSAERAPYLLTLEVLEPERSDHAESIWSASVSGEGPCLAMLATDSTAPGVGGIHSDPVSLYVDPAELDEISPSKEKTIDFHVSVDAVPGKSVAPRPPSLVLPIATPTPMSPAAGEDVDEQLMVEVFGDIDNISDIPDTPLSPAARRRQSGSYGVSGQRMAGKDSARAIASPAASLATEREPLHLSRQTPPADKRHRPSLPQRENSPALLAVPATPRTFISQEEIRARMRTASVLLAQLARQQKALGIKVANLVVPQPANVADSDGARAKSDMSDTLKRRSKLGNATSQALAMEEIREKLIREMMQLEELRLKQPGLDSVPSSAAVDDGTAQSAESDIGFDEVEFKDDPSAKVLKEDWESKKARIRRASPYGRRKNWNLLSVIVKEGADLRQEQLALQLIREMQRIWQREQIDVFVQYYRIMVTGEGCGLMETITNTVSVHSIKKEFYSRNTGYVGPPYTLYNYFVTSYGTPDTQRFRDAQDNFMRSLVSYSLITYVLQIRDRHNGNILLDTAGHIIHIDFGFMLYNSPGSVGFEQAPFKFPMEYVDILGGRGSAKFVEFRQLLAKAFLGLRKHADNVCLLVEMMLKDSPLPCLGGGAATVTALRDRFHLALSEQQAEELVESLLLSSCDNITTRMYDAFQYYSNGILYEPALRLYMRLARTIREDEEAEKLKAQRLAEYQAKKATKPTVIAKSLLALDVKPWEAETDLDELERLIRTIQMDGLIWNQESKRAPIAYGVNKIIMAAVVEDAKVSVDEIVELIEGFEDYTQSVDIITFNKL</sequence>
<feature type="region of interest" description="Disordered" evidence="9">
    <location>
        <begin position="1"/>
        <end position="29"/>
    </location>
</feature>
<dbReference type="Gene3D" id="1.10.1070.11">
    <property type="entry name" value="Phosphatidylinositol 3-/4-kinase, catalytic domain"/>
    <property type="match status" value="1"/>
</dbReference>
<evidence type="ECO:0000259" key="10">
    <source>
        <dbReference type="PROSITE" id="PS50290"/>
    </source>
</evidence>
<dbReference type="PANTHER" id="PTHR10048:SF22">
    <property type="entry name" value="PHOSPHATIDYLINOSITOL 4-KINASE BETA"/>
    <property type="match status" value="1"/>
</dbReference>
<comment type="similarity">
    <text evidence="3">Belongs to the EF-1-beta/EF-1-delta family.</text>
</comment>
<dbReference type="Pfam" id="PF00454">
    <property type="entry name" value="PI3_PI4_kinase"/>
    <property type="match status" value="1"/>
</dbReference>
<dbReference type="PROSITE" id="PS50290">
    <property type="entry name" value="PI3_4_KINASE_3"/>
    <property type="match status" value="1"/>
</dbReference>
<dbReference type="PROSITE" id="PS51545">
    <property type="entry name" value="PIK_HELICAL"/>
    <property type="match status" value="1"/>
</dbReference>
<feature type="region of interest" description="Disordered" evidence="9">
    <location>
        <begin position="756"/>
        <end position="828"/>
    </location>
</feature>
<feature type="compositionally biased region" description="Basic and acidic residues" evidence="9">
    <location>
        <begin position="287"/>
        <end position="305"/>
    </location>
</feature>
<dbReference type="GO" id="GO:0004430">
    <property type="term" value="F:1-phosphatidylinositol 4-kinase activity"/>
    <property type="evidence" value="ECO:0007669"/>
    <property type="project" value="UniProtKB-EC"/>
</dbReference>
<dbReference type="GO" id="GO:0005737">
    <property type="term" value="C:cytoplasm"/>
    <property type="evidence" value="ECO:0007669"/>
    <property type="project" value="TreeGrafter"/>
</dbReference>
<dbReference type="InterPro" id="IPR015433">
    <property type="entry name" value="PI3/4_kinase"/>
</dbReference>
<dbReference type="OrthoDB" id="10264149at2759"/>
<dbReference type="EMBL" id="JANBUH010000060">
    <property type="protein sequence ID" value="KAJ2755492.1"/>
    <property type="molecule type" value="Genomic_DNA"/>
</dbReference>
<dbReference type="SMART" id="SM00888">
    <property type="entry name" value="EF1_GNE"/>
    <property type="match status" value="1"/>
</dbReference>
<dbReference type="Gene3D" id="3.30.70.60">
    <property type="match status" value="1"/>
</dbReference>
<evidence type="ECO:0000256" key="9">
    <source>
        <dbReference type="SAM" id="MobiDB-lite"/>
    </source>
</evidence>
<comment type="caution">
    <text evidence="12">The sequence shown here is derived from an EMBL/GenBank/DDBJ whole genome shotgun (WGS) entry which is preliminary data.</text>
</comment>
<dbReference type="Gene3D" id="3.30.1010.10">
    <property type="entry name" value="Phosphatidylinositol 3-kinase Catalytic Subunit, Chain A, domain 4"/>
    <property type="match status" value="1"/>
</dbReference>
<dbReference type="Proteomes" id="UP001140011">
    <property type="component" value="Unassembled WGS sequence"/>
</dbReference>
<dbReference type="CDD" id="cd05168">
    <property type="entry name" value="PI4Kc_III_beta"/>
    <property type="match status" value="1"/>
</dbReference>
<dbReference type="SUPFAM" id="SSF54984">
    <property type="entry name" value="eEF-1beta-like"/>
    <property type="match status" value="1"/>
</dbReference>
<protein>
    <recommendedName>
        <fullName evidence="4">1-phosphatidylinositol 4-kinase</fullName>
        <ecNumber evidence="4">2.7.1.67</ecNumber>
    </recommendedName>
</protein>
<keyword evidence="7" id="KW-0418">Kinase</keyword>
<dbReference type="CDD" id="cd00292">
    <property type="entry name" value="EF1B"/>
    <property type="match status" value="1"/>
</dbReference>